<dbReference type="PANTHER" id="PTHR12697:SF38">
    <property type="entry name" value="PBS LYASE HEAT DOMAIN PROTEIN REPEAT-CONTAINING PROTEIN"/>
    <property type="match status" value="1"/>
</dbReference>
<dbReference type="Pfam" id="PF12717">
    <property type="entry name" value="Cnd1"/>
    <property type="match status" value="1"/>
</dbReference>
<name>M0BC38_9EURY</name>
<evidence type="ECO:0000259" key="1">
    <source>
        <dbReference type="Pfam" id="PF12717"/>
    </source>
</evidence>
<keyword evidence="3" id="KW-1185">Reference proteome</keyword>
<organism evidence="2 3">
    <name type="scientific">Halovivax asiaticus JCM 14624</name>
    <dbReference type="NCBI Taxonomy" id="1227490"/>
    <lineage>
        <taxon>Archaea</taxon>
        <taxon>Methanobacteriati</taxon>
        <taxon>Methanobacteriota</taxon>
        <taxon>Stenosarchaea group</taxon>
        <taxon>Halobacteria</taxon>
        <taxon>Halobacteriales</taxon>
        <taxon>Natrialbaceae</taxon>
        <taxon>Halovivax</taxon>
    </lineage>
</organism>
<comment type="caution">
    <text evidence="2">The sequence shown here is derived from an EMBL/GenBank/DDBJ whole genome shotgun (WGS) entry which is preliminary data.</text>
</comment>
<dbReference type="GO" id="GO:0016491">
    <property type="term" value="F:oxidoreductase activity"/>
    <property type="evidence" value="ECO:0007669"/>
    <property type="project" value="TreeGrafter"/>
</dbReference>
<proteinExistence type="predicted"/>
<dbReference type="InterPro" id="IPR032682">
    <property type="entry name" value="Cnd1_C"/>
</dbReference>
<dbReference type="OrthoDB" id="350716at2157"/>
<dbReference type="Gene3D" id="1.25.10.10">
    <property type="entry name" value="Leucine-rich Repeat Variant"/>
    <property type="match status" value="3"/>
</dbReference>
<accession>M0BC38</accession>
<evidence type="ECO:0000313" key="2">
    <source>
        <dbReference type="EMBL" id="ELZ08395.1"/>
    </source>
</evidence>
<dbReference type="InterPro" id="IPR016024">
    <property type="entry name" value="ARM-type_fold"/>
</dbReference>
<dbReference type="Proteomes" id="UP000011560">
    <property type="component" value="Unassembled WGS sequence"/>
</dbReference>
<reference evidence="2 3" key="1">
    <citation type="journal article" date="2014" name="PLoS Genet.">
        <title>Phylogenetically driven sequencing of extremely halophilic archaea reveals strategies for static and dynamic osmo-response.</title>
        <authorList>
            <person name="Becker E.A."/>
            <person name="Seitzer P.M."/>
            <person name="Tritt A."/>
            <person name="Larsen D."/>
            <person name="Krusor M."/>
            <person name="Yao A.I."/>
            <person name="Wu D."/>
            <person name="Madern D."/>
            <person name="Eisen J.A."/>
            <person name="Darling A.E."/>
            <person name="Facciotti M.T."/>
        </authorList>
    </citation>
    <scope>NUCLEOTIDE SEQUENCE [LARGE SCALE GENOMIC DNA]</scope>
    <source>
        <strain evidence="2 3">JCM 14624</strain>
    </source>
</reference>
<dbReference type="AlphaFoldDB" id="M0BC38"/>
<dbReference type="STRING" id="1227490.C479_13688"/>
<sequence length="531" mass="57595">MSDEYPFSASDTVDSALELKAEFEDGTAGDAEFEEFRELLAVEDTRDREHVLHGLASVGIIDEDRTEEVVDVLLWYCLDQPRPVREAAAEGLADVGRELNPTTIRPAVDTLQDRLGDSDESVREAAAFALTELEWEHPELLVPLADDYRNCLDDDNGTIREHATSLLDTISSEQPEAIELPIDDLRACLNDDRWRVRTRAASTLRSVAKTHPDAVHPVVDDVLELLPADYDISGQVWMTILSTLRTLAEVYEGDAPRIVAALRGILEEKGGDGEFPPEYTWTITELATIATARPDAVVPAVEELQSGLASPSEVGRVQAGKALTAIGREHPEAVRPAVNELTDLLEDEHMRARTEAVGALQTIDAVDPGLATEADEICSLLLAGGDESETADAVDRFEAAETAVVALVAAESRARFEDAESADERLALASAVGTIGPVDGDVAWLLIEDLESYFEDDSPAVRAAAAEAYGTVYAAHSRLNQTDAELLGELLDDEDETVRSAAAAALLENHSVRPEVIDHDPTDLRAYVESD</sequence>
<dbReference type="Pfam" id="PF13646">
    <property type="entry name" value="HEAT_2"/>
    <property type="match status" value="2"/>
</dbReference>
<feature type="domain" description="Condensin complex subunit 1 C-terminal" evidence="1">
    <location>
        <begin position="138"/>
        <end position="261"/>
    </location>
</feature>
<dbReference type="RefSeq" id="WP_007703661.1">
    <property type="nucleotide sequence ID" value="NZ_AOIQ01000021.1"/>
</dbReference>
<dbReference type="PANTHER" id="PTHR12697">
    <property type="entry name" value="PBS LYASE HEAT-LIKE PROTEIN"/>
    <property type="match status" value="1"/>
</dbReference>
<dbReference type="SUPFAM" id="SSF48371">
    <property type="entry name" value="ARM repeat"/>
    <property type="match status" value="1"/>
</dbReference>
<dbReference type="PATRIC" id="fig|1227490.4.peg.2775"/>
<protein>
    <recommendedName>
        <fullName evidence="1">Condensin complex subunit 1 C-terminal domain-containing protein</fullName>
    </recommendedName>
</protein>
<dbReference type="InterPro" id="IPR011989">
    <property type="entry name" value="ARM-like"/>
</dbReference>
<gene>
    <name evidence="2" type="ORF">C479_13688</name>
</gene>
<evidence type="ECO:0000313" key="3">
    <source>
        <dbReference type="Proteomes" id="UP000011560"/>
    </source>
</evidence>
<dbReference type="EMBL" id="AOIQ01000021">
    <property type="protein sequence ID" value="ELZ08395.1"/>
    <property type="molecule type" value="Genomic_DNA"/>
</dbReference>